<comment type="caution">
    <text evidence="2">The sequence shown here is derived from an EMBL/GenBank/DDBJ whole genome shotgun (WGS) entry which is preliminary data.</text>
</comment>
<evidence type="ECO:0000313" key="2">
    <source>
        <dbReference type="EMBL" id="RUL84370.1"/>
    </source>
</evidence>
<gene>
    <name evidence="2" type="ORF">TsocGM_20370</name>
</gene>
<dbReference type="AlphaFoldDB" id="A0A432MF12"/>
<keyword evidence="3" id="KW-1185">Reference proteome</keyword>
<dbReference type="OrthoDB" id="295274at2"/>
<feature type="compositionally biased region" description="Basic and acidic residues" evidence="1">
    <location>
        <begin position="281"/>
        <end position="290"/>
    </location>
</feature>
<reference evidence="2 3" key="1">
    <citation type="submission" date="2018-12" db="EMBL/GenBank/DDBJ databases">
        <authorList>
            <person name="Toschakov S.V."/>
        </authorList>
    </citation>
    <scope>NUCLEOTIDE SEQUENCE [LARGE SCALE GENOMIC DNA]</scope>
    <source>
        <strain evidence="2 3">GM2012</strain>
    </source>
</reference>
<organism evidence="2 3">
    <name type="scientific">Tautonia sociabilis</name>
    <dbReference type="NCBI Taxonomy" id="2080755"/>
    <lineage>
        <taxon>Bacteria</taxon>
        <taxon>Pseudomonadati</taxon>
        <taxon>Planctomycetota</taxon>
        <taxon>Planctomycetia</taxon>
        <taxon>Isosphaerales</taxon>
        <taxon>Isosphaeraceae</taxon>
        <taxon>Tautonia</taxon>
    </lineage>
</organism>
<feature type="region of interest" description="Disordered" evidence="1">
    <location>
        <begin position="363"/>
        <end position="385"/>
    </location>
</feature>
<accession>A0A432MF12</accession>
<feature type="region of interest" description="Disordered" evidence="1">
    <location>
        <begin position="225"/>
        <end position="290"/>
    </location>
</feature>
<dbReference type="EMBL" id="RYZH01000049">
    <property type="protein sequence ID" value="RUL84370.1"/>
    <property type="molecule type" value="Genomic_DNA"/>
</dbReference>
<evidence type="ECO:0000256" key="1">
    <source>
        <dbReference type="SAM" id="MobiDB-lite"/>
    </source>
</evidence>
<dbReference type="Proteomes" id="UP000280296">
    <property type="component" value="Unassembled WGS sequence"/>
</dbReference>
<protein>
    <submittedName>
        <fullName evidence="2">Uncharacterized protein</fullName>
    </submittedName>
</protein>
<evidence type="ECO:0000313" key="3">
    <source>
        <dbReference type="Proteomes" id="UP000280296"/>
    </source>
</evidence>
<sequence length="463" mass="50578">MAWWAYRDGLITKLALRAYFGCIELETRRRLSGGKYQPSIEGLTKLVGGRETGQGGLRPALKQLLDLGLLRSCTKAGIAFAESADELRCEDRSGLDAMFGHLQGVTRKVPVPRRMIRRLAGGLSKARTATVIAHLIRCLFYRKGEGINPVGCCKASWVADVFGVTERSVFDARRFLVLELGWLLPEECSQHVLNRDGLWVAVNLDWGPEELGAPAELSTAATVEVPAAADESSGPRPENAGHFAGPSTENKKPLRESNNQKPASRPAASGGPAGFQGSNSGEKKPDIRDIVPDDFRDRDRLLELHRQAVDAKFISTSEADRLAFLAAAAHAQAVGSKPCRLFAWMVRGKRFEFITQADEDAARSRLRPPMSRPRELPTPAPTHRPEETLSADALLARSVQAALARAGFRGDPLPLVRRERPEWTRVRWDAAVAELERSRSVVRQGGAMSSVGQTLRELGVGGA</sequence>
<name>A0A432MF12_9BACT</name>
<dbReference type="RefSeq" id="WP_126727306.1">
    <property type="nucleotide sequence ID" value="NZ_RYZH01000049.1"/>
</dbReference>
<reference evidence="2 3" key="2">
    <citation type="submission" date="2019-01" db="EMBL/GenBank/DDBJ databases">
        <title>Tautonia sociabilis, a novel thermotolerant planctomycete of Isosphaeraceae family, isolated from a 4000 m deep subterranean habitat.</title>
        <authorList>
            <person name="Kovaleva O.L."/>
            <person name="Elcheninov A.G."/>
            <person name="Van Heerden E."/>
            <person name="Toshchakov S.V."/>
            <person name="Novikov A."/>
            <person name="Bonch-Osmolovskaya E.A."/>
            <person name="Kublanov I.V."/>
        </authorList>
    </citation>
    <scope>NUCLEOTIDE SEQUENCE [LARGE SCALE GENOMIC DNA]</scope>
    <source>
        <strain evidence="2 3">GM2012</strain>
    </source>
</reference>
<proteinExistence type="predicted"/>